<dbReference type="Gene3D" id="3.90.960.10">
    <property type="entry name" value="YbaK/aminoacyl-tRNA synthetase-associated domain"/>
    <property type="match status" value="1"/>
</dbReference>
<dbReference type="STRING" id="89093.SAMN04488558_104112"/>
<dbReference type="GO" id="GO:0006412">
    <property type="term" value="P:translation"/>
    <property type="evidence" value="ECO:0007669"/>
    <property type="project" value="UniProtKB-KW"/>
</dbReference>
<proteinExistence type="predicted"/>
<evidence type="ECO:0000256" key="1">
    <source>
        <dbReference type="ARBA" id="ARBA00022917"/>
    </source>
</evidence>
<reference evidence="3 4" key="1">
    <citation type="submission" date="2016-10" db="EMBL/GenBank/DDBJ databases">
        <authorList>
            <person name="de Groot N.N."/>
        </authorList>
    </citation>
    <scope>NUCLEOTIDE SEQUENCE [LARGE SCALE GENOMIC DNA]</scope>
    <source>
        <strain evidence="3 4">DSM 15695</strain>
    </source>
</reference>
<gene>
    <name evidence="3" type="ORF">SAMN04488558_104112</name>
</gene>
<dbReference type="AlphaFoldDB" id="A0A1H9CSC9"/>
<dbReference type="InterPro" id="IPR007214">
    <property type="entry name" value="YbaK/aa-tRNA-synth-assoc-dom"/>
</dbReference>
<dbReference type="GO" id="GO:0002161">
    <property type="term" value="F:aminoacyl-tRNA deacylase activity"/>
    <property type="evidence" value="ECO:0007669"/>
    <property type="project" value="InterPro"/>
</dbReference>
<dbReference type="CDD" id="cd04333">
    <property type="entry name" value="ProX_deacylase"/>
    <property type="match status" value="1"/>
</dbReference>
<dbReference type="OrthoDB" id="9798760at2"/>
<name>A0A1H9CSC9_9LACT</name>
<keyword evidence="1" id="KW-0648">Protein biosynthesis</keyword>
<organism evidence="3 4">
    <name type="scientific">Ignavigranum ruoffiae</name>
    <dbReference type="NCBI Taxonomy" id="89093"/>
    <lineage>
        <taxon>Bacteria</taxon>
        <taxon>Bacillati</taxon>
        <taxon>Bacillota</taxon>
        <taxon>Bacilli</taxon>
        <taxon>Lactobacillales</taxon>
        <taxon>Aerococcaceae</taxon>
        <taxon>Ignavigranum</taxon>
    </lineage>
</organism>
<dbReference type="PANTHER" id="PTHR30411">
    <property type="entry name" value="CYTOPLASMIC PROTEIN"/>
    <property type="match status" value="1"/>
</dbReference>
<dbReference type="EMBL" id="FOEN01000004">
    <property type="protein sequence ID" value="SEQ03513.1"/>
    <property type="molecule type" value="Genomic_DNA"/>
</dbReference>
<evidence type="ECO:0000313" key="4">
    <source>
        <dbReference type="Proteomes" id="UP000198833"/>
    </source>
</evidence>
<dbReference type="RefSeq" id="WP_092571302.1">
    <property type="nucleotide sequence ID" value="NZ_FOEN01000004.1"/>
</dbReference>
<accession>A0A1H9CSC9</accession>
<dbReference type="InterPro" id="IPR036754">
    <property type="entry name" value="YbaK/aa-tRNA-synt-asso_dom_sf"/>
</dbReference>
<protein>
    <submittedName>
        <fullName evidence="3">Cys-tRNA(Pro) deacylase, prolyl-tRNA editing enzyme YbaK/EbsC</fullName>
    </submittedName>
</protein>
<dbReference type="PANTHER" id="PTHR30411:SF1">
    <property type="entry name" value="CYTOPLASMIC PROTEIN"/>
    <property type="match status" value="1"/>
</dbReference>
<evidence type="ECO:0000259" key="2">
    <source>
        <dbReference type="Pfam" id="PF04073"/>
    </source>
</evidence>
<sequence length="177" mass="20130">MAFEPVAKYFSQVNLDNRIQRFARNTESVEEAAEWVGTDLGSIAKSIIFYHGDRLVMVVCSSDDKIDSDKFQLHFGIPAEMLEDEKVFDRVGHVVGGVCPFNLPDDVDVYLDMSLRRYPWVYPAAGSRDTVIRLSPEELFTHSGAKSWKYLAVGSDHYGRNDLHFSQIKDYADDLID</sequence>
<keyword evidence="4" id="KW-1185">Reference proteome</keyword>
<dbReference type="SUPFAM" id="SSF55826">
    <property type="entry name" value="YbaK/ProRS associated domain"/>
    <property type="match status" value="1"/>
</dbReference>
<evidence type="ECO:0000313" key="3">
    <source>
        <dbReference type="EMBL" id="SEQ03513.1"/>
    </source>
</evidence>
<dbReference type="Pfam" id="PF04073">
    <property type="entry name" value="tRNA_edit"/>
    <property type="match status" value="1"/>
</dbReference>
<dbReference type="Proteomes" id="UP000198833">
    <property type="component" value="Unassembled WGS sequence"/>
</dbReference>
<feature type="domain" description="YbaK/aminoacyl-tRNA synthetase-associated" evidence="2">
    <location>
        <begin position="25"/>
        <end position="139"/>
    </location>
</feature>